<gene>
    <name evidence="1" type="ORF">F5144DRAFT_351543</name>
</gene>
<sequence>MRLSPKTALPDPATPSQTFKLSQICGFWPDYATSTAAWTYWCPNDVACAINVQVTPHIVFCPDPAYTLATTWYDYGKWPSTGCGSRQICCPSGEKAMVKNYDYGATIFGQCIASSNPFTGPLSATTETSGTSIHLSVWGATTTSLSSQTVATTTDPVGGPSPTPQAPQTIINTAPAAQDGLSIGAEVGSILGAIFGAIALAIAVYYGRKQYKLRS</sequence>
<organism evidence="1 2">
    <name type="scientific">Chaetomium tenue</name>
    <dbReference type="NCBI Taxonomy" id="1854479"/>
    <lineage>
        <taxon>Eukaryota</taxon>
        <taxon>Fungi</taxon>
        <taxon>Dikarya</taxon>
        <taxon>Ascomycota</taxon>
        <taxon>Pezizomycotina</taxon>
        <taxon>Sordariomycetes</taxon>
        <taxon>Sordariomycetidae</taxon>
        <taxon>Sordariales</taxon>
        <taxon>Chaetomiaceae</taxon>
        <taxon>Chaetomium</taxon>
    </lineage>
</organism>
<evidence type="ECO:0000313" key="2">
    <source>
        <dbReference type="Proteomes" id="UP000724584"/>
    </source>
</evidence>
<evidence type="ECO:0000313" key="1">
    <source>
        <dbReference type="EMBL" id="KAH6623071.1"/>
    </source>
</evidence>
<protein>
    <submittedName>
        <fullName evidence="1">Uncharacterized protein</fullName>
    </submittedName>
</protein>
<accession>A0ACB7NXA0</accession>
<dbReference type="Proteomes" id="UP000724584">
    <property type="component" value="Unassembled WGS sequence"/>
</dbReference>
<reference evidence="1 2" key="1">
    <citation type="journal article" date="2021" name="Nat. Commun.">
        <title>Genetic determinants of endophytism in the Arabidopsis root mycobiome.</title>
        <authorList>
            <person name="Mesny F."/>
            <person name="Miyauchi S."/>
            <person name="Thiergart T."/>
            <person name="Pickel B."/>
            <person name="Atanasova L."/>
            <person name="Karlsson M."/>
            <person name="Huettel B."/>
            <person name="Barry K.W."/>
            <person name="Haridas S."/>
            <person name="Chen C."/>
            <person name="Bauer D."/>
            <person name="Andreopoulos W."/>
            <person name="Pangilinan J."/>
            <person name="LaButti K."/>
            <person name="Riley R."/>
            <person name="Lipzen A."/>
            <person name="Clum A."/>
            <person name="Drula E."/>
            <person name="Henrissat B."/>
            <person name="Kohler A."/>
            <person name="Grigoriev I.V."/>
            <person name="Martin F.M."/>
            <person name="Hacquard S."/>
        </authorList>
    </citation>
    <scope>NUCLEOTIDE SEQUENCE [LARGE SCALE GENOMIC DNA]</scope>
    <source>
        <strain evidence="1 2">MPI-SDFR-AT-0079</strain>
    </source>
</reference>
<proteinExistence type="predicted"/>
<keyword evidence="2" id="KW-1185">Reference proteome</keyword>
<comment type="caution">
    <text evidence="1">The sequence shown here is derived from an EMBL/GenBank/DDBJ whole genome shotgun (WGS) entry which is preliminary data.</text>
</comment>
<dbReference type="EMBL" id="JAGIZQ010000006">
    <property type="protein sequence ID" value="KAH6623071.1"/>
    <property type="molecule type" value="Genomic_DNA"/>
</dbReference>
<name>A0ACB7NXA0_9PEZI</name>